<dbReference type="GO" id="GO:0004803">
    <property type="term" value="F:transposase activity"/>
    <property type="evidence" value="ECO:0007669"/>
    <property type="project" value="InterPro"/>
</dbReference>
<dbReference type="GO" id="GO:0043565">
    <property type="term" value="F:sequence-specific DNA binding"/>
    <property type="evidence" value="ECO:0007669"/>
    <property type="project" value="TreeGrafter"/>
</dbReference>
<dbReference type="SUPFAM" id="SSF143422">
    <property type="entry name" value="Transposase IS200-like"/>
    <property type="match status" value="1"/>
</dbReference>
<dbReference type="GO" id="GO:0006313">
    <property type="term" value="P:DNA transposition"/>
    <property type="evidence" value="ECO:0007669"/>
    <property type="project" value="InterPro"/>
</dbReference>
<dbReference type="Proteomes" id="UP000253426">
    <property type="component" value="Unassembled WGS sequence"/>
</dbReference>
<evidence type="ECO:0000259" key="1">
    <source>
        <dbReference type="SMART" id="SM01321"/>
    </source>
</evidence>
<protein>
    <submittedName>
        <fullName evidence="2">Putative transposase</fullName>
    </submittedName>
</protein>
<proteinExistence type="predicted"/>
<keyword evidence="3" id="KW-1185">Reference proteome</keyword>
<dbReference type="SMART" id="SM01321">
    <property type="entry name" value="Y1_Tnp"/>
    <property type="match status" value="1"/>
</dbReference>
<dbReference type="PANTHER" id="PTHR36966">
    <property type="entry name" value="REP-ASSOCIATED TYROSINE TRANSPOSASE"/>
    <property type="match status" value="1"/>
</dbReference>
<organism evidence="2 3">
    <name type="scientific">Roseimicrobium gellanilyticum</name>
    <dbReference type="NCBI Taxonomy" id="748857"/>
    <lineage>
        <taxon>Bacteria</taxon>
        <taxon>Pseudomonadati</taxon>
        <taxon>Verrucomicrobiota</taxon>
        <taxon>Verrucomicrobiia</taxon>
        <taxon>Verrucomicrobiales</taxon>
        <taxon>Verrucomicrobiaceae</taxon>
        <taxon>Roseimicrobium</taxon>
    </lineage>
</organism>
<dbReference type="InterPro" id="IPR036515">
    <property type="entry name" value="Transposase_17_sf"/>
</dbReference>
<sequence>MITSGTYLKEHLFRGKQRLDFLHDTLLKTAIEQGWQLEAWAVFPNHYHFIARRLPSHFDSTTTLKEMVSQVHQETSNWVNQQDESQGRKVWHNFWDSTLTYEKSWIARLNYVHGNPVKHGLVKLARDYPWCSAAWFERVAAASWLKTVYAFKTDRLKIEDDF</sequence>
<dbReference type="PANTHER" id="PTHR36966:SF1">
    <property type="entry name" value="REP-ASSOCIATED TYROSINE TRANSPOSASE"/>
    <property type="match status" value="1"/>
</dbReference>
<gene>
    <name evidence="2" type="ORF">DES53_101548</name>
</gene>
<reference evidence="2 3" key="1">
    <citation type="submission" date="2018-06" db="EMBL/GenBank/DDBJ databases">
        <title>Genomic Encyclopedia of Type Strains, Phase IV (KMG-IV): sequencing the most valuable type-strain genomes for metagenomic binning, comparative biology and taxonomic classification.</title>
        <authorList>
            <person name="Goeker M."/>
        </authorList>
    </citation>
    <scope>NUCLEOTIDE SEQUENCE [LARGE SCALE GENOMIC DNA]</scope>
    <source>
        <strain evidence="2 3">DSM 25532</strain>
    </source>
</reference>
<evidence type="ECO:0000313" key="2">
    <source>
        <dbReference type="EMBL" id="RBP47749.1"/>
    </source>
</evidence>
<dbReference type="AlphaFoldDB" id="A0A366HVM6"/>
<dbReference type="EMBL" id="QNRR01000001">
    <property type="protein sequence ID" value="RBP47749.1"/>
    <property type="molecule type" value="Genomic_DNA"/>
</dbReference>
<name>A0A366HVM6_9BACT</name>
<dbReference type="InterPro" id="IPR052715">
    <property type="entry name" value="RAYT_transposase"/>
</dbReference>
<evidence type="ECO:0000313" key="3">
    <source>
        <dbReference type="Proteomes" id="UP000253426"/>
    </source>
</evidence>
<dbReference type="InterPro" id="IPR002686">
    <property type="entry name" value="Transposase_17"/>
</dbReference>
<dbReference type="Gene3D" id="3.30.70.1290">
    <property type="entry name" value="Transposase IS200-like"/>
    <property type="match status" value="1"/>
</dbReference>
<dbReference type="OrthoDB" id="9794403at2"/>
<comment type="caution">
    <text evidence="2">The sequence shown here is derived from an EMBL/GenBank/DDBJ whole genome shotgun (WGS) entry which is preliminary data.</text>
</comment>
<dbReference type="NCBIfam" id="NF047646">
    <property type="entry name" value="REP_Tyr_transpos"/>
    <property type="match status" value="1"/>
</dbReference>
<feature type="domain" description="Transposase IS200-like" evidence="1">
    <location>
        <begin position="2"/>
        <end position="115"/>
    </location>
</feature>
<accession>A0A366HVM6</accession>